<dbReference type="GO" id="GO:0008168">
    <property type="term" value="F:methyltransferase activity"/>
    <property type="evidence" value="ECO:0007669"/>
    <property type="project" value="UniProtKB-KW"/>
</dbReference>
<feature type="domain" description="Methyltransferase" evidence="1">
    <location>
        <begin position="57"/>
        <end position="151"/>
    </location>
</feature>
<comment type="caution">
    <text evidence="2">The sequence shown here is derived from an EMBL/GenBank/DDBJ whole genome shotgun (WGS) entry which is preliminary data.</text>
</comment>
<organism evidence="2 3">
    <name type="scientific">Segatella copri</name>
    <dbReference type="NCBI Taxonomy" id="165179"/>
    <lineage>
        <taxon>Bacteria</taxon>
        <taxon>Pseudomonadati</taxon>
        <taxon>Bacteroidota</taxon>
        <taxon>Bacteroidia</taxon>
        <taxon>Bacteroidales</taxon>
        <taxon>Prevotellaceae</taxon>
        <taxon>Segatella</taxon>
    </lineage>
</organism>
<dbReference type="SUPFAM" id="SSF53335">
    <property type="entry name" value="S-adenosyl-L-methionine-dependent methyltransferases"/>
    <property type="match status" value="1"/>
</dbReference>
<dbReference type="InterPro" id="IPR041698">
    <property type="entry name" value="Methyltransf_25"/>
</dbReference>
<keyword evidence="2" id="KW-0808">Transferase</keyword>
<dbReference type="GO" id="GO:0032259">
    <property type="term" value="P:methylation"/>
    <property type="evidence" value="ECO:0007669"/>
    <property type="project" value="UniProtKB-KW"/>
</dbReference>
<dbReference type="Pfam" id="PF13649">
    <property type="entry name" value="Methyltransf_25"/>
    <property type="match status" value="1"/>
</dbReference>
<dbReference type="InterPro" id="IPR029063">
    <property type="entry name" value="SAM-dependent_MTases_sf"/>
</dbReference>
<keyword evidence="2" id="KW-0489">Methyltransferase</keyword>
<dbReference type="CDD" id="cd02440">
    <property type="entry name" value="AdoMet_MTases"/>
    <property type="match status" value="1"/>
</dbReference>
<dbReference type="Gene3D" id="3.40.50.150">
    <property type="entry name" value="Vaccinia Virus protein VP39"/>
    <property type="match status" value="1"/>
</dbReference>
<dbReference type="EMBL" id="QRYP01000001">
    <property type="protein sequence ID" value="RGV01796.1"/>
    <property type="molecule type" value="Genomic_DNA"/>
</dbReference>
<dbReference type="PANTHER" id="PTHR43591">
    <property type="entry name" value="METHYLTRANSFERASE"/>
    <property type="match status" value="1"/>
</dbReference>
<protein>
    <submittedName>
        <fullName evidence="2">Class I SAM-dependent methyltransferase</fullName>
    </submittedName>
</protein>
<sequence>MNETIENKAKENVVINDFDFSLIADFFKRVERQGPGGEWETRLATSLIPDFKRKIRIADMGCGKGSQTFVLADEYDAEIDAVDLLPEMMEGIRKKIQANGLEDCVHPVQASMDELPFRKESYDLIWAEGSIFIIGYEKGLSYWREFLKPGGFIAVTECSWLGNKRPENMGWIQDNLPEIDSIEQKIHQMAEVGYEPYAHFILPETCWTENYYAPMQPAMEAFLKDHPGDPKAQVFIDRLKEEIAYYEANRDCFGYVFYIGRKV</sequence>
<gene>
    <name evidence="2" type="ORF">DWW35_00330</name>
</gene>
<proteinExistence type="predicted"/>
<dbReference type="AlphaFoldDB" id="A0AA92W571"/>
<evidence type="ECO:0000313" key="3">
    <source>
        <dbReference type="Proteomes" id="UP000285236"/>
    </source>
</evidence>
<evidence type="ECO:0000259" key="1">
    <source>
        <dbReference type="Pfam" id="PF13649"/>
    </source>
</evidence>
<evidence type="ECO:0000313" key="2">
    <source>
        <dbReference type="EMBL" id="RGV01796.1"/>
    </source>
</evidence>
<name>A0AA92W571_9BACT</name>
<accession>A0AA92W571</accession>
<dbReference type="Proteomes" id="UP000285236">
    <property type="component" value="Unassembled WGS sequence"/>
</dbReference>
<reference evidence="2 3" key="1">
    <citation type="submission" date="2018-08" db="EMBL/GenBank/DDBJ databases">
        <title>A genome reference for cultivated species of the human gut microbiota.</title>
        <authorList>
            <person name="Zou Y."/>
            <person name="Xue W."/>
            <person name="Luo G."/>
        </authorList>
    </citation>
    <scope>NUCLEOTIDE SEQUENCE [LARGE SCALE GENOMIC DNA]</scope>
    <source>
        <strain evidence="2 3">AF15-25</strain>
    </source>
</reference>